<keyword evidence="5 6" id="KW-0472">Membrane</keyword>
<feature type="domain" description="ABC3 transporter permease C-terminal" evidence="7">
    <location>
        <begin position="298"/>
        <end position="411"/>
    </location>
</feature>
<gene>
    <name evidence="9" type="ORF">ICL07_02865</name>
</gene>
<keyword evidence="2" id="KW-1003">Cell membrane</keyword>
<feature type="transmembrane region" description="Helical" evidence="6">
    <location>
        <begin position="384"/>
        <end position="406"/>
    </location>
</feature>
<keyword evidence="10" id="KW-1185">Reference proteome</keyword>
<name>A0ABR7TFX9_9BACT</name>
<protein>
    <submittedName>
        <fullName evidence="9">ABC transporter permease</fullName>
    </submittedName>
</protein>
<feature type="transmembrane region" description="Helical" evidence="6">
    <location>
        <begin position="339"/>
        <end position="372"/>
    </location>
</feature>
<comment type="subcellular location">
    <subcellularLocation>
        <location evidence="1">Cell membrane</location>
        <topology evidence="1">Multi-pass membrane protein</topology>
    </subcellularLocation>
</comment>
<dbReference type="Pfam" id="PF12704">
    <property type="entry name" value="MacB_PCD"/>
    <property type="match status" value="1"/>
</dbReference>
<evidence type="ECO:0000259" key="7">
    <source>
        <dbReference type="Pfam" id="PF02687"/>
    </source>
</evidence>
<dbReference type="Pfam" id="PF02687">
    <property type="entry name" value="FtsX"/>
    <property type="match status" value="1"/>
</dbReference>
<evidence type="ECO:0000256" key="6">
    <source>
        <dbReference type="SAM" id="Phobius"/>
    </source>
</evidence>
<evidence type="ECO:0000256" key="1">
    <source>
        <dbReference type="ARBA" id="ARBA00004651"/>
    </source>
</evidence>
<dbReference type="PANTHER" id="PTHR30572">
    <property type="entry name" value="MEMBRANE COMPONENT OF TRANSPORTER-RELATED"/>
    <property type="match status" value="1"/>
</dbReference>
<feature type="transmembrane region" description="Helical" evidence="6">
    <location>
        <begin position="27"/>
        <end position="46"/>
    </location>
</feature>
<dbReference type="PANTHER" id="PTHR30572:SF15">
    <property type="entry name" value="ABC TRANSPORTER PERMEASE"/>
    <property type="match status" value="1"/>
</dbReference>
<proteinExistence type="predicted"/>
<accession>A0ABR7TFX9</accession>
<reference evidence="9 10" key="1">
    <citation type="submission" date="2020-09" db="EMBL/GenBank/DDBJ databases">
        <title>Genome sequences of type strains of Chitinophaga qingshengii and Chitinophaga varians.</title>
        <authorList>
            <person name="Kittiwongwattana C."/>
        </authorList>
    </citation>
    <scope>NUCLEOTIDE SEQUENCE [LARGE SCALE GENOMIC DNA]</scope>
    <source>
        <strain evidence="9 10">JCM 30026</strain>
    </source>
</reference>
<dbReference type="InterPro" id="IPR050250">
    <property type="entry name" value="Macrolide_Exporter_MacB"/>
</dbReference>
<dbReference type="InterPro" id="IPR003838">
    <property type="entry name" value="ABC3_permease_C"/>
</dbReference>
<evidence type="ECO:0000256" key="5">
    <source>
        <dbReference type="ARBA" id="ARBA00023136"/>
    </source>
</evidence>
<evidence type="ECO:0000256" key="4">
    <source>
        <dbReference type="ARBA" id="ARBA00022989"/>
    </source>
</evidence>
<dbReference type="RefSeq" id="WP_188086435.1">
    <property type="nucleotide sequence ID" value="NZ_JACVFC010000001.1"/>
</dbReference>
<evidence type="ECO:0000256" key="2">
    <source>
        <dbReference type="ARBA" id="ARBA00022475"/>
    </source>
</evidence>
<dbReference type="EMBL" id="JACVFC010000001">
    <property type="protein sequence ID" value="MBC9929297.1"/>
    <property type="molecule type" value="Genomic_DNA"/>
</dbReference>
<evidence type="ECO:0000313" key="9">
    <source>
        <dbReference type="EMBL" id="MBC9929297.1"/>
    </source>
</evidence>
<evidence type="ECO:0000313" key="10">
    <source>
        <dbReference type="Proteomes" id="UP000659124"/>
    </source>
</evidence>
<keyword evidence="4 6" id="KW-1133">Transmembrane helix</keyword>
<keyword evidence="3 6" id="KW-0812">Transmembrane</keyword>
<organism evidence="9 10">
    <name type="scientific">Chitinophaga qingshengii</name>
    <dbReference type="NCBI Taxonomy" id="1569794"/>
    <lineage>
        <taxon>Bacteria</taxon>
        <taxon>Pseudomonadati</taxon>
        <taxon>Bacteroidota</taxon>
        <taxon>Chitinophagia</taxon>
        <taxon>Chitinophagales</taxon>
        <taxon>Chitinophagaceae</taxon>
        <taxon>Chitinophaga</taxon>
    </lineage>
</organism>
<evidence type="ECO:0000256" key="3">
    <source>
        <dbReference type="ARBA" id="ARBA00022692"/>
    </source>
</evidence>
<feature type="domain" description="MacB-like periplasmic core" evidence="8">
    <location>
        <begin position="26"/>
        <end position="257"/>
    </location>
</feature>
<comment type="caution">
    <text evidence="9">The sequence shown here is derived from an EMBL/GenBank/DDBJ whole genome shotgun (WGS) entry which is preliminary data.</text>
</comment>
<dbReference type="InterPro" id="IPR025857">
    <property type="entry name" value="MacB_PCD"/>
</dbReference>
<feature type="transmembrane region" description="Helical" evidence="6">
    <location>
        <begin position="288"/>
        <end position="318"/>
    </location>
</feature>
<dbReference type="Proteomes" id="UP000659124">
    <property type="component" value="Unassembled WGS sequence"/>
</dbReference>
<sequence length="418" mass="46134">MIATLKILATSLKMAVDELRVNKLRTFLSLLGITIGIFCIIAVLTLTNSLERNVRSDLSQLGEDVIYVQKWPWGGKGDYPWWKYMNRPVPEYNKDFRAIQDKAQSASYVSFNFDVSNKKVEYGDDYMEGVNVMAVSNDFDKIQQVQILNGRFFANTESNSGSNVAILGATIWEGLFPSPEQAIGKTVRIMGREVKIIGVLKKKGESMIGGANYDNAIMLPYRFARTLVDERRYADPYIQVKARPNVSMGQLRDELRGILRAAHRLRPKEEDDFALNEISSASESLNSIFAAINMGGAFIAFFSLVVGAFGIANIMFVSVKERTGIIGLKKAIGARRGIILAEFLMEAVLLCLIGGTLGLVLVYLCTIVINLISTFQMYLSLTNIIMGLSISAGVGVLAGFIPAYFASKLDPVVAIRSN</sequence>
<evidence type="ECO:0000259" key="8">
    <source>
        <dbReference type="Pfam" id="PF12704"/>
    </source>
</evidence>